<feature type="transmembrane region" description="Helical" evidence="14">
    <location>
        <begin position="171"/>
        <end position="192"/>
    </location>
</feature>
<keyword evidence="13 14" id="KW-0472">Membrane</keyword>
<name>A0A7Y9IAM6_9ACTN</name>
<dbReference type="PANTHER" id="PTHR44936">
    <property type="entry name" value="SENSOR PROTEIN CREC"/>
    <property type="match status" value="1"/>
</dbReference>
<feature type="domain" description="Histidine kinase" evidence="15">
    <location>
        <begin position="420"/>
        <end position="528"/>
    </location>
</feature>
<dbReference type="InterPro" id="IPR033463">
    <property type="entry name" value="sCache_3"/>
</dbReference>
<proteinExistence type="predicted"/>
<dbReference type="EC" id="2.7.13.3" evidence="3"/>
<accession>A0A7Y9IAM6</accession>
<keyword evidence="12" id="KW-0902">Two-component regulatory system</keyword>
<keyword evidence="6" id="KW-0808">Transferase</keyword>
<keyword evidence="18" id="KW-1185">Reference proteome</keyword>
<dbReference type="PROSITE" id="PS50109">
    <property type="entry name" value="HIS_KIN"/>
    <property type="match status" value="1"/>
</dbReference>
<dbReference type="GO" id="GO:0004673">
    <property type="term" value="F:protein histidine kinase activity"/>
    <property type="evidence" value="ECO:0007669"/>
    <property type="project" value="UniProtKB-EC"/>
</dbReference>
<keyword evidence="7 14" id="KW-0812">Transmembrane</keyword>
<evidence type="ECO:0000256" key="5">
    <source>
        <dbReference type="ARBA" id="ARBA00022553"/>
    </source>
</evidence>
<evidence type="ECO:0000256" key="9">
    <source>
        <dbReference type="ARBA" id="ARBA00022777"/>
    </source>
</evidence>
<dbReference type="CDD" id="cd00130">
    <property type="entry name" value="PAS"/>
    <property type="match status" value="1"/>
</dbReference>
<evidence type="ECO:0000256" key="6">
    <source>
        <dbReference type="ARBA" id="ARBA00022679"/>
    </source>
</evidence>
<evidence type="ECO:0000256" key="7">
    <source>
        <dbReference type="ARBA" id="ARBA00022692"/>
    </source>
</evidence>
<evidence type="ECO:0000256" key="14">
    <source>
        <dbReference type="SAM" id="Phobius"/>
    </source>
</evidence>
<evidence type="ECO:0000256" key="13">
    <source>
        <dbReference type="ARBA" id="ARBA00023136"/>
    </source>
</evidence>
<dbReference type="InterPro" id="IPR005467">
    <property type="entry name" value="His_kinase_dom"/>
</dbReference>
<dbReference type="SUPFAM" id="SSF55874">
    <property type="entry name" value="ATPase domain of HSP90 chaperone/DNA topoisomerase II/histidine kinase"/>
    <property type="match status" value="1"/>
</dbReference>
<dbReference type="InterPro" id="IPR050980">
    <property type="entry name" value="2C_sensor_his_kinase"/>
</dbReference>
<dbReference type="EMBL" id="JACCBU010000001">
    <property type="protein sequence ID" value="NYE72859.1"/>
    <property type="molecule type" value="Genomic_DNA"/>
</dbReference>
<dbReference type="Pfam" id="PF13188">
    <property type="entry name" value="PAS_8"/>
    <property type="match status" value="1"/>
</dbReference>
<dbReference type="Pfam" id="PF17203">
    <property type="entry name" value="sCache_3_2"/>
    <property type="match status" value="1"/>
</dbReference>
<keyword evidence="8" id="KW-0547">Nucleotide-binding</keyword>
<dbReference type="RefSeq" id="WP_218871499.1">
    <property type="nucleotide sequence ID" value="NZ_JACCBU010000001.1"/>
</dbReference>
<evidence type="ECO:0000256" key="8">
    <source>
        <dbReference type="ARBA" id="ARBA00022741"/>
    </source>
</evidence>
<dbReference type="InterPro" id="IPR036890">
    <property type="entry name" value="HATPase_C_sf"/>
</dbReference>
<keyword evidence="4" id="KW-1003">Cell membrane</keyword>
<dbReference type="SMART" id="SM00091">
    <property type="entry name" value="PAS"/>
    <property type="match status" value="1"/>
</dbReference>
<evidence type="ECO:0000256" key="2">
    <source>
        <dbReference type="ARBA" id="ARBA00004651"/>
    </source>
</evidence>
<keyword evidence="10" id="KW-0067">ATP-binding</keyword>
<dbReference type="PANTHER" id="PTHR44936:SF9">
    <property type="entry name" value="SENSOR PROTEIN CREC"/>
    <property type="match status" value="1"/>
</dbReference>
<dbReference type="SUPFAM" id="SSF103190">
    <property type="entry name" value="Sensory domain-like"/>
    <property type="match status" value="1"/>
</dbReference>
<dbReference type="PRINTS" id="PR00344">
    <property type="entry name" value="BCTRLSENSOR"/>
</dbReference>
<evidence type="ECO:0000256" key="4">
    <source>
        <dbReference type="ARBA" id="ARBA00022475"/>
    </source>
</evidence>
<gene>
    <name evidence="17" type="ORF">BKA15_004188</name>
</gene>
<evidence type="ECO:0000259" key="16">
    <source>
        <dbReference type="PROSITE" id="PS50112"/>
    </source>
</evidence>
<dbReference type="InterPro" id="IPR003594">
    <property type="entry name" value="HATPase_dom"/>
</dbReference>
<dbReference type="GO" id="GO:0000160">
    <property type="term" value="P:phosphorelay signal transduction system"/>
    <property type="evidence" value="ECO:0007669"/>
    <property type="project" value="UniProtKB-KW"/>
</dbReference>
<evidence type="ECO:0000256" key="11">
    <source>
        <dbReference type="ARBA" id="ARBA00022989"/>
    </source>
</evidence>
<dbReference type="GO" id="GO:0005886">
    <property type="term" value="C:plasma membrane"/>
    <property type="evidence" value="ECO:0007669"/>
    <property type="project" value="UniProtKB-SubCell"/>
</dbReference>
<keyword evidence="5" id="KW-0597">Phosphoprotein</keyword>
<comment type="catalytic activity">
    <reaction evidence="1">
        <text>ATP + protein L-histidine = ADP + protein N-phospho-L-histidine.</text>
        <dbReference type="EC" id="2.7.13.3"/>
    </reaction>
</comment>
<keyword evidence="9 17" id="KW-0418">Kinase</keyword>
<dbReference type="AlphaFoldDB" id="A0A7Y9IAM6"/>
<dbReference type="InterPro" id="IPR029151">
    <property type="entry name" value="Sensor-like_sf"/>
</dbReference>
<evidence type="ECO:0000259" key="15">
    <source>
        <dbReference type="PROSITE" id="PS50109"/>
    </source>
</evidence>
<reference evidence="17 18" key="1">
    <citation type="submission" date="2020-07" db="EMBL/GenBank/DDBJ databases">
        <title>Sequencing the genomes of 1000 actinobacteria strains.</title>
        <authorList>
            <person name="Klenk H.-P."/>
        </authorList>
    </citation>
    <scope>NUCLEOTIDE SEQUENCE [LARGE SCALE GENOMIC DNA]</scope>
    <source>
        <strain evidence="17 18">DSM 22083</strain>
    </source>
</reference>
<comment type="subcellular location">
    <subcellularLocation>
        <location evidence="2">Cell membrane</location>
        <topology evidence="2">Multi-pass membrane protein</topology>
    </subcellularLocation>
</comment>
<dbReference type="PROSITE" id="PS50112">
    <property type="entry name" value="PAS"/>
    <property type="match status" value="1"/>
</dbReference>
<evidence type="ECO:0000256" key="10">
    <source>
        <dbReference type="ARBA" id="ARBA00022840"/>
    </source>
</evidence>
<dbReference type="InterPro" id="IPR004358">
    <property type="entry name" value="Sig_transdc_His_kin-like_C"/>
</dbReference>
<dbReference type="InterPro" id="IPR035965">
    <property type="entry name" value="PAS-like_dom_sf"/>
</dbReference>
<dbReference type="Gene3D" id="3.30.450.20">
    <property type="entry name" value="PAS domain"/>
    <property type="match status" value="2"/>
</dbReference>
<dbReference type="GO" id="GO:0005524">
    <property type="term" value="F:ATP binding"/>
    <property type="evidence" value="ECO:0007669"/>
    <property type="project" value="UniProtKB-KW"/>
</dbReference>
<sequence>MATRSRGPTVAGQIMVLQLAAALVVIGLAAGFGYVDARLDAEQSAGDRALAIARSVADSPEIVRAIDAEDPPATLQPYAERVRRDTETDFVVIMTPDGIRYTHPNPANIGQRFLGTIEPARQGRSHVEQYAGTLGPSMRAVVPVTADDRVVALVSVGITIARIDAAVLRSLPALAGAMGIALLIGVIGAAAIGRRLRRQTHGLGPAELSRMYEYYDAVLHSIREGLILLDGTGRVRLANDEALRLFGLSGDVSGRPIGELGLPETLTESLMGDDQVLDEVQLVGDRLLVLNRRPTTIEGRSLGFVVTVRDHTELQAIATELDAVRGMADSLRAQSHEAANRLHTVVSLIEMGRADEAIAFATAELELAQRLTDRVVGQVDDPVVAALLLGKAEQAAERGIELIIGAADVVGDHRFQSRDLITMIGNLIDNAVDAAASRPDGIRQVRVEITLCGESLRIVVGDSGPGLSAAARLHAFDRGWSSKPAGAHGRGIGLALVVQTVRRLSGRLDVGRSDLGGAEFVIMVEPAPEGARS</sequence>
<feature type="domain" description="PAS" evidence="16">
    <location>
        <begin position="211"/>
        <end position="249"/>
    </location>
</feature>
<evidence type="ECO:0000256" key="3">
    <source>
        <dbReference type="ARBA" id="ARBA00012438"/>
    </source>
</evidence>
<dbReference type="Gene3D" id="3.30.565.10">
    <property type="entry name" value="Histidine kinase-like ATPase, C-terminal domain"/>
    <property type="match status" value="1"/>
</dbReference>
<evidence type="ECO:0000313" key="17">
    <source>
        <dbReference type="EMBL" id="NYE72859.1"/>
    </source>
</evidence>
<dbReference type="Pfam" id="PF02518">
    <property type="entry name" value="HATPase_c"/>
    <property type="match status" value="1"/>
</dbReference>
<dbReference type="Proteomes" id="UP000569914">
    <property type="component" value="Unassembled WGS sequence"/>
</dbReference>
<dbReference type="SMART" id="SM00387">
    <property type="entry name" value="HATPase_c"/>
    <property type="match status" value="1"/>
</dbReference>
<keyword evidence="11 14" id="KW-1133">Transmembrane helix</keyword>
<evidence type="ECO:0000256" key="1">
    <source>
        <dbReference type="ARBA" id="ARBA00000085"/>
    </source>
</evidence>
<evidence type="ECO:0000256" key="12">
    <source>
        <dbReference type="ARBA" id="ARBA00023012"/>
    </source>
</evidence>
<dbReference type="InterPro" id="IPR000014">
    <property type="entry name" value="PAS"/>
</dbReference>
<protein>
    <recommendedName>
        <fullName evidence="3">histidine kinase</fullName>
        <ecNumber evidence="3">2.7.13.3</ecNumber>
    </recommendedName>
</protein>
<organism evidence="17 18">
    <name type="scientific">Microlunatus parietis</name>
    <dbReference type="NCBI Taxonomy" id="682979"/>
    <lineage>
        <taxon>Bacteria</taxon>
        <taxon>Bacillati</taxon>
        <taxon>Actinomycetota</taxon>
        <taxon>Actinomycetes</taxon>
        <taxon>Propionibacteriales</taxon>
        <taxon>Propionibacteriaceae</taxon>
        <taxon>Microlunatus</taxon>
    </lineage>
</organism>
<evidence type="ECO:0000313" key="18">
    <source>
        <dbReference type="Proteomes" id="UP000569914"/>
    </source>
</evidence>
<comment type="caution">
    <text evidence="17">The sequence shown here is derived from an EMBL/GenBank/DDBJ whole genome shotgun (WGS) entry which is preliminary data.</text>
</comment>
<dbReference type="SUPFAM" id="SSF55785">
    <property type="entry name" value="PYP-like sensor domain (PAS domain)"/>
    <property type="match status" value="1"/>
</dbReference>